<keyword evidence="3" id="KW-1185">Reference proteome</keyword>
<reference evidence="2 3" key="1">
    <citation type="submission" date="2019-12" db="EMBL/GenBank/DDBJ databases">
        <title>Draft genome sequence of the ascomycete Xylaria multiplex DSM 110363.</title>
        <authorList>
            <person name="Buettner E."/>
            <person name="Kellner H."/>
        </authorList>
    </citation>
    <scope>NUCLEOTIDE SEQUENCE [LARGE SCALE GENOMIC DNA]</scope>
    <source>
        <strain evidence="2 3">DSM 110363</strain>
    </source>
</reference>
<accession>A0A7C8N2P8</accession>
<gene>
    <name evidence="2" type="ORF">GQX73_g6767</name>
</gene>
<feature type="compositionally biased region" description="Basic and acidic residues" evidence="1">
    <location>
        <begin position="169"/>
        <end position="179"/>
    </location>
</feature>
<organism evidence="2 3">
    <name type="scientific">Xylaria multiplex</name>
    <dbReference type="NCBI Taxonomy" id="323545"/>
    <lineage>
        <taxon>Eukaryota</taxon>
        <taxon>Fungi</taxon>
        <taxon>Dikarya</taxon>
        <taxon>Ascomycota</taxon>
        <taxon>Pezizomycotina</taxon>
        <taxon>Sordariomycetes</taxon>
        <taxon>Xylariomycetidae</taxon>
        <taxon>Xylariales</taxon>
        <taxon>Xylariaceae</taxon>
        <taxon>Xylaria</taxon>
    </lineage>
</organism>
<evidence type="ECO:0000313" key="3">
    <source>
        <dbReference type="Proteomes" id="UP000481858"/>
    </source>
</evidence>
<dbReference type="EMBL" id="WUBL01000080">
    <property type="protein sequence ID" value="KAF2966836.1"/>
    <property type="molecule type" value="Genomic_DNA"/>
</dbReference>
<dbReference type="AlphaFoldDB" id="A0A7C8N2P8"/>
<protein>
    <submittedName>
        <fullName evidence="2">Uncharacterized protein</fullName>
    </submittedName>
</protein>
<comment type="caution">
    <text evidence="2">The sequence shown here is derived from an EMBL/GenBank/DDBJ whole genome shotgun (WGS) entry which is preliminary data.</text>
</comment>
<name>A0A7C8N2P8_9PEZI</name>
<feature type="region of interest" description="Disordered" evidence="1">
    <location>
        <begin position="166"/>
        <end position="186"/>
    </location>
</feature>
<evidence type="ECO:0000256" key="1">
    <source>
        <dbReference type="SAM" id="MobiDB-lite"/>
    </source>
</evidence>
<dbReference type="Proteomes" id="UP000481858">
    <property type="component" value="Unassembled WGS sequence"/>
</dbReference>
<proteinExistence type="predicted"/>
<sequence length="228" mass="25648">MDEPRIRLEEFPEHLRNTLASPTDPTNLDMRIKAVITKIENLLPRLTKEESDISVLTKWKTSDWGTTNKKDILQTILQRSRRPIIKYISLGPQASSGSTVPLDFPGILERRMFALMTSFDGLILNPSLEEQLKSGMTRVYVQKLRRTCEQELAPLAVPGCVILPTDNDNETRNTPDDPSHLSSTTESCLPIEDTSLACIVDAGVECNRSKSVVQETKAMIKRRIISKD</sequence>
<evidence type="ECO:0000313" key="2">
    <source>
        <dbReference type="EMBL" id="KAF2966836.1"/>
    </source>
</evidence>
<dbReference type="InParanoid" id="A0A7C8N2P8"/>
<dbReference type="OrthoDB" id="10534021at2759"/>